<feature type="transmembrane region" description="Helical" evidence="8">
    <location>
        <begin position="144"/>
        <end position="162"/>
    </location>
</feature>
<gene>
    <name evidence="10" type="primary">mrpD</name>
    <name evidence="10" type="ORF">MOPEL_080_00380</name>
</gene>
<evidence type="ECO:0000313" key="11">
    <source>
        <dbReference type="Proteomes" id="UP000004367"/>
    </source>
</evidence>
<dbReference type="GO" id="GO:0042773">
    <property type="term" value="P:ATP synthesis coupled electron transport"/>
    <property type="evidence" value="ECO:0007669"/>
    <property type="project" value="InterPro"/>
</dbReference>
<dbReference type="Proteomes" id="UP000004367">
    <property type="component" value="Unassembled WGS sequence"/>
</dbReference>
<evidence type="ECO:0000256" key="3">
    <source>
        <dbReference type="ARBA" id="ARBA00022475"/>
    </source>
</evidence>
<dbReference type="STRING" id="1089455.MOPEL_080_00380"/>
<feature type="transmembrane region" description="Helical" evidence="8">
    <location>
        <begin position="416"/>
        <end position="436"/>
    </location>
</feature>
<dbReference type="AlphaFoldDB" id="H5USQ1"/>
<comment type="subcellular location">
    <subcellularLocation>
        <location evidence="1">Cell membrane</location>
        <topology evidence="1">Multi-pass membrane protein</topology>
    </subcellularLocation>
    <subcellularLocation>
        <location evidence="7">Membrane</location>
        <topology evidence="7">Multi-pass membrane protein</topology>
    </subcellularLocation>
</comment>
<feature type="transmembrane region" description="Helical" evidence="8">
    <location>
        <begin position="214"/>
        <end position="234"/>
    </location>
</feature>
<keyword evidence="3" id="KW-1003">Cell membrane</keyword>
<dbReference type="Pfam" id="PF00361">
    <property type="entry name" value="Proton_antipo_M"/>
    <property type="match status" value="1"/>
</dbReference>
<dbReference type="GO" id="GO:0005886">
    <property type="term" value="C:plasma membrane"/>
    <property type="evidence" value="ECO:0007669"/>
    <property type="project" value="UniProtKB-SubCell"/>
</dbReference>
<dbReference type="PANTHER" id="PTHR42703:SF1">
    <property type="entry name" value="NA(+)_H(+) ANTIPORTER SUBUNIT D1"/>
    <property type="match status" value="1"/>
</dbReference>
<feature type="domain" description="NADH:quinone oxidoreductase/Mrp antiporter transmembrane" evidence="9">
    <location>
        <begin position="139"/>
        <end position="426"/>
    </location>
</feature>
<feature type="transmembrane region" description="Helical" evidence="8">
    <location>
        <begin position="49"/>
        <end position="71"/>
    </location>
</feature>
<dbReference type="InterPro" id="IPR001750">
    <property type="entry name" value="ND/Mrp_TM"/>
</dbReference>
<keyword evidence="11" id="KW-1185">Reference proteome</keyword>
<keyword evidence="4 7" id="KW-0812">Transmembrane</keyword>
<keyword evidence="6 8" id="KW-0472">Membrane</keyword>
<feature type="transmembrane region" description="Helical" evidence="8">
    <location>
        <begin position="474"/>
        <end position="494"/>
    </location>
</feature>
<name>H5USQ1_9MICO</name>
<accession>H5USQ1</accession>
<dbReference type="GO" id="GO:0008137">
    <property type="term" value="F:NADH dehydrogenase (ubiquinone) activity"/>
    <property type="evidence" value="ECO:0007669"/>
    <property type="project" value="InterPro"/>
</dbReference>
<evidence type="ECO:0000256" key="2">
    <source>
        <dbReference type="ARBA" id="ARBA00005346"/>
    </source>
</evidence>
<dbReference type="EMBL" id="BAFE01000058">
    <property type="protein sequence ID" value="GAB48759.1"/>
    <property type="molecule type" value="Genomic_DNA"/>
</dbReference>
<protein>
    <submittedName>
        <fullName evidence="10">Na(+)/H(+) antiporter subunit D</fullName>
    </submittedName>
</protein>
<dbReference type="PRINTS" id="PR01437">
    <property type="entry name" value="NUOXDRDTASE4"/>
</dbReference>
<feature type="transmembrane region" description="Helical" evidence="8">
    <location>
        <begin position="377"/>
        <end position="396"/>
    </location>
</feature>
<dbReference type="InterPro" id="IPR003918">
    <property type="entry name" value="NADH_UbQ_OxRdtase"/>
</dbReference>
<evidence type="ECO:0000256" key="7">
    <source>
        <dbReference type="RuleBase" id="RU000320"/>
    </source>
</evidence>
<feature type="transmembrane region" description="Helical" evidence="8">
    <location>
        <begin position="246"/>
        <end position="266"/>
    </location>
</feature>
<evidence type="ECO:0000256" key="8">
    <source>
        <dbReference type="SAM" id="Phobius"/>
    </source>
</evidence>
<reference evidence="10 11" key="1">
    <citation type="submission" date="2012-02" db="EMBL/GenBank/DDBJ databases">
        <title>Whole genome shotgun sequence of Mobilicoccus pelagius NBRC 104925.</title>
        <authorList>
            <person name="Yoshida Y."/>
            <person name="Hosoyama A."/>
            <person name="Tsuchikane K."/>
            <person name="Katsumata H."/>
            <person name="Yamazaki S."/>
            <person name="Fujita N."/>
        </authorList>
    </citation>
    <scope>NUCLEOTIDE SEQUENCE [LARGE SCALE GENOMIC DNA]</scope>
    <source>
        <strain evidence="10 11">NBRC 104925</strain>
    </source>
</reference>
<dbReference type="OrthoDB" id="9768329at2"/>
<evidence type="ECO:0000256" key="6">
    <source>
        <dbReference type="ARBA" id="ARBA00023136"/>
    </source>
</evidence>
<dbReference type="eggNOG" id="COG0651">
    <property type="taxonomic scope" value="Bacteria"/>
</dbReference>
<evidence type="ECO:0000256" key="4">
    <source>
        <dbReference type="ARBA" id="ARBA00022692"/>
    </source>
</evidence>
<dbReference type="InterPro" id="IPR050586">
    <property type="entry name" value="CPA3_Na-H_Antiporter_D"/>
</dbReference>
<feature type="transmembrane region" description="Helical" evidence="8">
    <location>
        <begin position="308"/>
        <end position="330"/>
    </location>
</feature>
<comment type="caution">
    <text evidence="10">The sequence shown here is derived from an EMBL/GenBank/DDBJ whole genome shotgun (WGS) entry which is preliminary data.</text>
</comment>
<evidence type="ECO:0000256" key="1">
    <source>
        <dbReference type="ARBA" id="ARBA00004651"/>
    </source>
</evidence>
<feature type="transmembrane region" description="Helical" evidence="8">
    <location>
        <begin position="120"/>
        <end position="138"/>
    </location>
</feature>
<organism evidence="10 11">
    <name type="scientific">Mobilicoccus pelagius NBRC 104925</name>
    <dbReference type="NCBI Taxonomy" id="1089455"/>
    <lineage>
        <taxon>Bacteria</taxon>
        <taxon>Bacillati</taxon>
        <taxon>Actinomycetota</taxon>
        <taxon>Actinomycetes</taxon>
        <taxon>Micrococcales</taxon>
        <taxon>Dermatophilaceae</taxon>
        <taxon>Mobilicoccus</taxon>
    </lineage>
</organism>
<dbReference type="PANTHER" id="PTHR42703">
    <property type="entry name" value="NADH DEHYDROGENASE"/>
    <property type="match status" value="1"/>
</dbReference>
<evidence type="ECO:0000259" key="9">
    <source>
        <dbReference type="Pfam" id="PF00361"/>
    </source>
</evidence>
<feature type="transmembrane region" description="Helical" evidence="8">
    <location>
        <begin position="91"/>
        <end position="113"/>
    </location>
</feature>
<feature type="transmembrane region" description="Helical" evidence="8">
    <location>
        <begin position="336"/>
        <end position="356"/>
    </location>
</feature>
<comment type="similarity">
    <text evidence="2">Belongs to the CPA3 antiporters (TC 2.A.63) subunit D family.</text>
</comment>
<dbReference type="RefSeq" id="WP_009482657.1">
    <property type="nucleotide sequence ID" value="NZ_BAFE01000058.1"/>
</dbReference>
<feature type="transmembrane region" description="Helical" evidence="8">
    <location>
        <begin position="20"/>
        <end position="37"/>
    </location>
</feature>
<keyword evidence="5 8" id="KW-1133">Transmembrane helix</keyword>
<feature type="transmembrane region" description="Helical" evidence="8">
    <location>
        <begin position="278"/>
        <end position="301"/>
    </location>
</feature>
<evidence type="ECO:0000313" key="10">
    <source>
        <dbReference type="EMBL" id="GAB48759.1"/>
    </source>
</evidence>
<sequence length="520" mass="53894">MTPTLFSAAAPVPAFDPRFLPLFVAGPLLCAGLLVLVRSRAVGRAVMIGVPALSTLGGLALLATHTVTPVISDRIGGYVPGVAIPFVSDTLSALMVTITSLTTTVCAVFLSIAGVDRRRLLPPLVLMLLAGVSGALLTGDLFNLFVWVEVMLLPSYALLAGAGSWRRLGAARTFVLVNLLTSTILVVGVGFVYATTGTVTLAALAGAGAADPRAGLALALVLLALSVKAGLAPVHGWLPQTYPETSAGVMALFSALHTKVGLYALYRIYGTTFGIHEAPWLGIAAVLVVVTILLGAFATFGESHVRGILAWQMVTGVGHILVGLVLFTAASLSAGLFYLVHHIITMGALLLLAGAIEHTYGTGRIDRLSGLARRDPLVAAGFVLGLFSLVGLPPTSGLWGKVGLVVASTNAGQHPGIGWAFVAAVILASVVSLLALQRLWNEVFWGRPLDRYRPPHPETGRGELTPVGDVRIRLAVALPGLVLVGLSLAMFAAAEPLLAVTARAAAGLTDLAPYVQVVLR</sequence>
<feature type="transmembrane region" description="Helical" evidence="8">
    <location>
        <begin position="174"/>
        <end position="194"/>
    </location>
</feature>
<proteinExistence type="inferred from homology"/>
<evidence type="ECO:0000256" key="5">
    <source>
        <dbReference type="ARBA" id="ARBA00022989"/>
    </source>
</evidence>